<dbReference type="SUPFAM" id="SSF160631">
    <property type="entry name" value="SMI1/KNR4-like"/>
    <property type="match status" value="1"/>
</dbReference>
<gene>
    <name evidence="2" type="ORF">EAY46_15220</name>
</gene>
<evidence type="ECO:0000259" key="1">
    <source>
        <dbReference type="Pfam" id="PF09346"/>
    </source>
</evidence>
<dbReference type="Proteomes" id="UP000726136">
    <property type="component" value="Unassembled WGS sequence"/>
</dbReference>
<feature type="domain" description="Knr4/Smi1-like" evidence="1">
    <location>
        <begin position="23"/>
        <end position="156"/>
    </location>
</feature>
<dbReference type="EMBL" id="RDPI01000019">
    <property type="protein sequence ID" value="MBF4374418.1"/>
    <property type="molecule type" value="Genomic_DNA"/>
</dbReference>
<accession>A0ABR9Z7K0</accession>
<protein>
    <recommendedName>
        <fullName evidence="1">Knr4/Smi1-like domain-containing protein</fullName>
    </recommendedName>
</protein>
<sequence length="214" mass="23804">MISKIKEILLKKAPLIVASLLDPATEEEINLLRLIVGNDIPQDLIDLYSFTKGQDPKQAANFAYGVAFLSVNKTIEIIQSIGRDTDEIELNYVDSEIDKSFTFAKTRIPIADDCASCLICVDIKPSENGNFGQVILIDYENGVAFKLADSISEYVSNFHNDLCNGMYSLSEDALEDGVQWLVPDREIDPINWFNSSKWQHINVALSALGGRNGR</sequence>
<reference evidence="2 3" key="1">
    <citation type="journal article" date="2021" name="PeerJ">
        <title>Analysis of 44 Vibrio anguillarum genomes reveals high genetic diversity.</title>
        <authorList>
            <person name="Hansen M.J."/>
            <person name="Dalsgaard I."/>
        </authorList>
    </citation>
    <scope>NUCLEOTIDE SEQUENCE [LARGE SCALE GENOMIC DNA]</scope>
    <source>
        <strain evidence="2 3">040915-1/1B</strain>
    </source>
</reference>
<dbReference type="Pfam" id="PF09346">
    <property type="entry name" value="SMI1_KNR4"/>
    <property type="match status" value="1"/>
</dbReference>
<evidence type="ECO:0000313" key="3">
    <source>
        <dbReference type="Proteomes" id="UP000726136"/>
    </source>
</evidence>
<keyword evidence="3" id="KW-1185">Reference proteome</keyword>
<organism evidence="2 3">
    <name type="scientific">Vibrio anguillarum</name>
    <name type="common">Listonella anguillarum</name>
    <dbReference type="NCBI Taxonomy" id="55601"/>
    <lineage>
        <taxon>Bacteria</taxon>
        <taxon>Pseudomonadati</taxon>
        <taxon>Pseudomonadota</taxon>
        <taxon>Gammaproteobacteria</taxon>
        <taxon>Vibrionales</taxon>
        <taxon>Vibrionaceae</taxon>
        <taxon>Vibrio</taxon>
    </lineage>
</organism>
<dbReference type="PANTHER" id="PTHR47432">
    <property type="entry name" value="CELL WALL ASSEMBLY REGULATOR SMI1"/>
    <property type="match status" value="1"/>
</dbReference>
<dbReference type="InterPro" id="IPR037883">
    <property type="entry name" value="Knr4/Smi1-like_sf"/>
</dbReference>
<evidence type="ECO:0000313" key="2">
    <source>
        <dbReference type="EMBL" id="MBF4374418.1"/>
    </source>
</evidence>
<dbReference type="InterPro" id="IPR018958">
    <property type="entry name" value="Knr4/Smi1-like_dom"/>
</dbReference>
<dbReference type="PANTHER" id="PTHR47432:SF1">
    <property type="entry name" value="CELL WALL ASSEMBLY REGULATOR SMI1"/>
    <property type="match status" value="1"/>
</dbReference>
<dbReference type="InterPro" id="IPR051873">
    <property type="entry name" value="KNR4/SMI1_regulator"/>
</dbReference>
<proteinExistence type="predicted"/>
<dbReference type="RefSeq" id="WP_194663878.1">
    <property type="nucleotide sequence ID" value="NZ_RDPI01000019.1"/>
</dbReference>
<name>A0ABR9Z7K0_VIBAN</name>
<comment type="caution">
    <text evidence="2">The sequence shown here is derived from an EMBL/GenBank/DDBJ whole genome shotgun (WGS) entry which is preliminary data.</text>
</comment>
<dbReference type="Gene3D" id="3.40.1580.10">
    <property type="entry name" value="SMI1/KNR4-like"/>
    <property type="match status" value="1"/>
</dbReference>